<evidence type="ECO:0000313" key="3">
    <source>
        <dbReference type="Proteomes" id="UP000037460"/>
    </source>
</evidence>
<sequence length="296" mass="31903">MVKPQTCEIAVPNPLDAPPIRSPQAVHTYVVKRIKGKEIVEIGTRNGDGMSCFTLHAKKATAIEMANSYCKSLESRSATISAAHPGRGFKVTCSDYRQGGVVDADIITWWEQAPLTNVPALQHLLREQKAGRLRAGASAIILFDPKWGPDMWAWNRLCPLATWSARIPFDERPRCMQKNGGKSPQGSETCNRAFGVFILAGVPVDHVPMLDDKSLDSKACIARHEQGWVAATGHWQEYDVPFQGDRSVDGAARPDAPSIGAGAAGLLGAAMGAVALIVGLAAAITQRRRRSALPFA</sequence>
<feature type="transmembrane region" description="Helical" evidence="1">
    <location>
        <begin position="263"/>
        <end position="284"/>
    </location>
</feature>
<evidence type="ECO:0000256" key="1">
    <source>
        <dbReference type="SAM" id="Phobius"/>
    </source>
</evidence>
<comment type="caution">
    <text evidence="2">The sequence shown here is derived from an EMBL/GenBank/DDBJ whole genome shotgun (WGS) entry which is preliminary data.</text>
</comment>
<dbReference type="AlphaFoldDB" id="A0A0M0K9V8"/>
<keyword evidence="3" id="KW-1185">Reference proteome</keyword>
<gene>
    <name evidence="2" type="ORF">Ctob_012550</name>
</gene>
<dbReference type="Proteomes" id="UP000037460">
    <property type="component" value="Unassembled WGS sequence"/>
</dbReference>
<organism evidence="2 3">
    <name type="scientific">Chrysochromulina tobinii</name>
    <dbReference type="NCBI Taxonomy" id="1460289"/>
    <lineage>
        <taxon>Eukaryota</taxon>
        <taxon>Haptista</taxon>
        <taxon>Haptophyta</taxon>
        <taxon>Prymnesiophyceae</taxon>
        <taxon>Prymnesiales</taxon>
        <taxon>Chrysochromulinaceae</taxon>
        <taxon>Chrysochromulina</taxon>
    </lineage>
</organism>
<name>A0A0M0K9V8_9EUKA</name>
<accession>A0A0M0K9V8</accession>
<keyword evidence="1" id="KW-1133">Transmembrane helix</keyword>
<evidence type="ECO:0000313" key="2">
    <source>
        <dbReference type="EMBL" id="KOO35387.1"/>
    </source>
</evidence>
<dbReference type="EMBL" id="JWZX01000890">
    <property type="protein sequence ID" value="KOO35387.1"/>
    <property type="molecule type" value="Genomic_DNA"/>
</dbReference>
<keyword evidence="1" id="KW-0472">Membrane</keyword>
<proteinExistence type="predicted"/>
<reference evidence="3" key="1">
    <citation type="journal article" date="2015" name="PLoS Genet.">
        <title>Genome Sequence and Transcriptome Analyses of Chrysochromulina tobin: Metabolic Tools for Enhanced Algal Fitness in the Prominent Order Prymnesiales (Haptophyceae).</title>
        <authorList>
            <person name="Hovde B.T."/>
            <person name="Deodato C.R."/>
            <person name="Hunsperger H.M."/>
            <person name="Ryken S.A."/>
            <person name="Yost W."/>
            <person name="Jha R.K."/>
            <person name="Patterson J."/>
            <person name="Monnat R.J. Jr."/>
            <person name="Barlow S.B."/>
            <person name="Starkenburg S.R."/>
            <person name="Cattolico R.A."/>
        </authorList>
    </citation>
    <scope>NUCLEOTIDE SEQUENCE</scope>
    <source>
        <strain evidence="3">CCMP291</strain>
    </source>
</reference>
<protein>
    <submittedName>
        <fullName evidence="2">Uncharacterized protein</fullName>
    </submittedName>
</protein>
<keyword evidence="1" id="KW-0812">Transmembrane</keyword>